<dbReference type="Proteomes" id="UP001318860">
    <property type="component" value="Unassembled WGS sequence"/>
</dbReference>
<reference evidence="6 7" key="1">
    <citation type="journal article" date="2021" name="Comput. Struct. Biotechnol. J.">
        <title>De novo genome assembly of the potent medicinal plant Rehmannia glutinosa using nanopore technology.</title>
        <authorList>
            <person name="Ma L."/>
            <person name="Dong C."/>
            <person name="Song C."/>
            <person name="Wang X."/>
            <person name="Zheng X."/>
            <person name="Niu Y."/>
            <person name="Chen S."/>
            <person name="Feng W."/>
        </authorList>
    </citation>
    <scope>NUCLEOTIDE SEQUENCE [LARGE SCALE GENOMIC DNA]</scope>
    <source>
        <strain evidence="6">DH-2019</strain>
    </source>
</reference>
<keyword evidence="2" id="KW-0863">Zinc-finger</keyword>
<proteinExistence type="predicted"/>
<evidence type="ECO:0000313" key="6">
    <source>
        <dbReference type="EMBL" id="KAK6136524.1"/>
    </source>
</evidence>
<dbReference type="EMBL" id="JABTTQ020001033">
    <property type="protein sequence ID" value="KAK6136524.1"/>
    <property type="molecule type" value="Genomic_DNA"/>
</dbReference>
<dbReference type="Gene3D" id="1.10.10.60">
    <property type="entry name" value="Homeodomain-like"/>
    <property type="match status" value="1"/>
</dbReference>
<evidence type="ECO:0000259" key="5">
    <source>
        <dbReference type="PROSITE" id="PS51523"/>
    </source>
</evidence>
<gene>
    <name evidence="6" type="ORF">DH2020_029760</name>
</gene>
<dbReference type="PANTHER" id="PTHR31948">
    <property type="entry name" value="ZINC-FINGER HOMEODOMAIN PROTEIN 2"/>
    <property type="match status" value="1"/>
</dbReference>
<sequence>MANTNSYGLSKVEVLLKYKECLHNHATSAGAQSLNGCGFFEACGPNRTLRSMARVCVTCHCHRNFHCRVEMALPLLSNETQTASTDSLPQPQVHRQTFTSRASTSAPSPAIRRRVEMALPLLSNETQTASTDSLPQPQVHRQTFTSRASASALSPAVRRQEMNMPQLSNMPFQEYFGPQRMETGSDGQRKILTREQGVRIRVIAESNNWKIFREYSKEEVLCICTKIGITKTYLKAWIFNHRRKRAASQAAAN</sequence>
<feature type="region of interest" description="Disordered" evidence="4">
    <location>
        <begin position="82"/>
        <end position="111"/>
    </location>
</feature>
<evidence type="ECO:0000256" key="4">
    <source>
        <dbReference type="SAM" id="MobiDB-lite"/>
    </source>
</evidence>
<accession>A0ABR0VNL9</accession>
<feature type="compositionally biased region" description="Polar residues" evidence="4">
    <location>
        <begin position="82"/>
        <end position="98"/>
    </location>
</feature>
<organism evidence="6 7">
    <name type="scientific">Rehmannia glutinosa</name>
    <name type="common">Chinese foxglove</name>
    <dbReference type="NCBI Taxonomy" id="99300"/>
    <lineage>
        <taxon>Eukaryota</taxon>
        <taxon>Viridiplantae</taxon>
        <taxon>Streptophyta</taxon>
        <taxon>Embryophyta</taxon>
        <taxon>Tracheophyta</taxon>
        <taxon>Spermatophyta</taxon>
        <taxon>Magnoliopsida</taxon>
        <taxon>eudicotyledons</taxon>
        <taxon>Gunneridae</taxon>
        <taxon>Pentapetalae</taxon>
        <taxon>asterids</taxon>
        <taxon>lamiids</taxon>
        <taxon>Lamiales</taxon>
        <taxon>Orobanchaceae</taxon>
        <taxon>Rehmannieae</taxon>
        <taxon>Rehmannia</taxon>
    </lineage>
</organism>
<evidence type="ECO:0000256" key="3">
    <source>
        <dbReference type="ARBA" id="ARBA00022833"/>
    </source>
</evidence>
<name>A0ABR0VNL9_REHGL</name>
<dbReference type="PANTHER" id="PTHR31948:SF72">
    <property type="entry name" value="ZINC-FINGER HOMEODOMAIN PROTEIN 10"/>
    <property type="match status" value="1"/>
</dbReference>
<protein>
    <recommendedName>
        <fullName evidence="5">ZF-HD dimerization-type domain-containing protein</fullName>
    </recommendedName>
</protein>
<dbReference type="Pfam" id="PF04770">
    <property type="entry name" value="ZF-HD_dimer"/>
    <property type="match status" value="1"/>
</dbReference>
<evidence type="ECO:0000313" key="7">
    <source>
        <dbReference type="Proteomes" id="UP001318860"/>
    </source>
</evidence>
<keyword evidence="7" id="KW-1185">Reference proteome</keyword>
<keyword evidence="1" id="KW-0479">Metal-binding</keyword>
<dbReference type="PROSITE" id="PS51523">
    <property type="entry name" value="ZF_HD_DIMER"/>
    <property type="match status" value="1"/>
</dbReference>
<evidence type="ECO:0000256" key="2">
    <source>
        <dbReference type="ARBA" id="ARBA00022771"/>
    </source>
</evidence>
<feature type="compositionally biased region" description="Low complexity" evidence="4">
    <location>
        <begin position="99"/>
        <end position="110"/>
    </location>
</feature>
<feature type="domain" description="ZF-HD dimerization-type" evidence="5">
    <location>
        <begin position="18"/>
        <end position="69"/>
    </location>
</feature>
<comment type="caution">
    <text evidence="6">The sequence shown here is derived from an EMBL/GenBank/DDBJ whole genome shotgun (WGS) entry which is preliminary data.</text>
</comment>
<evidence type="ECO:0000256" key="1">
    <source>
        <dbReference type="ARBA" id="ARBA00022723"/>
    </source>
</evidence>
<keyword evidence="3" id="KW-0862">Zinc</keyword>
<dbReference type="InterPro" id="IPR006456">
    <property type="entry name" value="ZF_HD_homeobox_Cys/His_dimer"/>
</dbReference>